<dbReference type="Pfam" id="PF21148">
    <property type="entry name" value="NSUN5_fdxn-like"/>
    <property type="match status" value="1"/>
</dbReference>
<keyword evidence="1" id="KW-0808">Transferase</keyword>
<dbReference type="InParanoid" id="A0A3Q1I1E6"/>
<dbReference type="Proteomes" id="UP000265040">
    <property type="component" value="Chromosome 10"/>
</dbReference>
<proteinExistence type="inferred from homology"/>
<gene>
    <name evidence="4" type="primary">NSUN7</name>
</gene>
<dbReference type="GO" id="GO:0008168">
    <property type="term" value="F:methyltransferase activity"/>
    <property type="evidence" value="ECO:0007669"/>
    <property type="project" value="UniProtKB-KW"/>
</dbReference>
<dbReference type="Ensembl" id="ENSATET00000013702.3">
    <property type="protein sequence ID" value="ENSATEP00000013484.2"/>
    <property type="gene ID" value="ENSATEG00000009369.3"/>
</dbReference>
<dbReference type="Gene3D" id="3.40.50.150">
    <property type="entry name" value="Vaccinia Virus protein VP39"/>
    <property type="match status" value="1"/>
</dbReference>
<feature type="domain" description="SAM-dependent MTase RsmB/NOP-type" evidence="3">
    <location>
        <begin position="212"/>
        <end position="541"/>
    </location>
</feature>
<dbReference type="InterPro" id="IPR001678">
    <property type="entry name" value="MeTrfase_RsmB-F_NOP2_dom"/>
</dbReference>
<keyword evidence="5" id="KW-1185">Reference proteome</keyword>
<keyword evidence="1" id="KW-0489">Methyltransferase</keyword>
<feature type="region of interest" description="Disordered" evidence="2">
    <location>
        <begin position="1"/>
        <end position="40"/>
    </location>
</feature>
<feature type="compositionally biased region" description="Polar residues" evidence="2">
    <location>
        <begin position="22"/>
        <end position="31"/>
    </location>
</feature>
<dbReference type="SUPFAM" id="SSF53335">
    <property type="entry name" value="S-adenosyl-L-methionine-dependent methyltransferases"/>
    <property type="match status" value="1"/>
</dbReference>
<evidence type="ECO:0000256" key="2">
    <source>
        <dbReference type="SAM" id="MobiDB-lite"/>
    </source>
</evidence>
<dbReference type="Gene3D" id="3.30.70.1170">
    <property type="entry name" value="Sun protein, domain 3"/>
    <property type="match status" value="1"/>
</dbReference>
<evidence type="ECO:0000259" key="3">
    <source>
        <dbReference type="PROSITE" id="PS51686"/>
    </source>
</evidence>
<protein>
    <recommendedName>
        <fullName evidence="3">SAM-dependent MTase RsmB/NOP-type domain-containing protein</fullName>
    </recommendedName>
</protein>
<comment type="caution">
    <text evidence="1">Lacks conserved residue(s) required for the propagation of feature annotation.</text>
</comment>
<dbReference type="PANTHER" id="PTHR14663">
    <property type="entry name" value="METHYLTRANSFERASE NSUN7-RELATED"/>
    <property type="match status" value="1"/>
</dbReference>
<dbReference type="InterPro" id="IPR029063">
    <property type="entry name" value="SAM-dependent_MTases_sf"/>
</dbReference>
<accession>A0A3Q1I1E6</accession>
<dbReference type="SMR" id="A0A3Q1I1E6"/>
<dbReference type="GO" id="GO:0032259">
    <property type="term" value="P:methylation"/>
    <property type="evidence" value="ECO:0007669"/>
    <property type="project" value="UniProtKB-KW"/>
</dbReference>
<reference evidence="4" key="2">
    <citation type="submission" date="2025-08" db="UniProtKB">
        <authorList>
            <consortium name="Ensembl"/>
        </authorList>
    </citation>
    <scope>IDENTIFICATION</scope>
</reference>
<dbReference type="STRING" id="64144.ENSATEP00000013484"/>
<feature type="binding site" evidence="1">
    <location>
        <position position="353"/>
    </location>
    <ligand>
        <name>S-adenosyl-L-methionine</name>
        <dbReference type="ChEBI" id="CHEBI:59789"/>
    </ligand>
</feature>
<dbReference type="GO" id="GO:0003723">
    <property type="term" value="F:RNA binding"/>
    <property type="evidence" value="ECO:0007669"/>
    <property type="project" value="UniProtKB-UniRule"/>
</dbReference>
<organism evidence="4 5">
    <name type="scientific">Anabas testudineus</name>
    <name type="common">Climbing perch</name>
    <name type="synonym">Anthias testudineus</name>
    <dbReference type="NCBI Taxonomy" id="64144"/>
    <lineage>
        <taxon>Eukaryota</taxon>
        <taxon>Metazoa</taxon>
        <taxon>Chordata</taxon>
        <taxon>Craniata</taxon>
        <taxon>Vertebrata</taxon>
        <taxon>Euteleostomi</taxon>
        <taxon>Actinopterygii</taxon>
        <taxon>Neopterygii</taxon>
        <taxon>Teleostei</taxon>
        <taxon>Neoteleostei</taxon>
        <taxon>Acanthomorphata</taxon>
        <taxon>Anabantaria</taxon>
        <taxon>Anabantiformes</taxon>
        <taxon>Anabantoidei</taxon>
        <taxon>Anabantidae</taxon>
        <taxon>Anabas</taxon>
    </lineage>
</organism>
<keyword evidence="1" id="KW-0949">S-adenosyl-L-methionine</keyword>
<dbReference type="AlphaFoldDB" id="A0A3Q1I1E6"/>
<sequence>MVKNKNLVGRSSHSSTRKLKKASSQTASTKDLTPLDDPASSDISAALPELQISEQGQLGFPDKVYLLASVIFQNNCSEKPAAQRLVNYGKERGIPLPEVKDDELQRTAYELAFSTLKYQELLEDIMVDSGFYLTQPLPDDQMGLVAVMLYDFQDRKFLPWEHQEKEEIIQEVREVETCLLRFKTKLAASLARCRIKHDLLSIQCILPESVKMKQERSSSLPLYTWVNTLKSSRDEVQSVLKSAGFSQVKSVGQLEGQTFCEDIHCWDILVFPALLKAQLYSTKLLSEHKLIIQDKACSLGPHAVCSVLPEEGDVLMVGCFSGLTVAHTASLISEKHKSNSTNNQPTVYVCVSDRTDTQREELQQAVSAMGCKNVKLVTEVFQSLTGGDKRLQKVRVVLLTPKCSLSAVSNPVEFILQENADTDLLQDLSQGSVAQSKLEALVAQQTKDIDHALKFPKVLAVVYSTCSSYSEENKEVVNRALEQAKACSEQEGEPKQASFRPSLYLFNIPSRAEDPKETDPYFILEPSEHNNGCFLAILIREPEAVVKEAPQEVLARANAKGILDKISCNQPTRKEHQRHTNRMTKMSHVHTSQPNLSVSIQSKNQQIKGSNSTALCGHQEFNRHQLSQGKSKALRLQGLKNTMPISFLSSRQGNNSSSPFKPENSTPTKSSTPVFITPTFTTTTLPPAPPSATPVVRPRKAHQEELKPVVLVLPPVHFPDFFPPQHSRTGFSPSFNYSKWRTPSQTVPRSSGGLVKDIMVKSRPLF</sequence>
<feature type="active site" description="Nucleophile" evidence="1">
    <location>
        <position position="466"/>
    </location>
</feature>
<keyword evidence="1" id="KW-0694">RNA-binding</keyword>
<evidence type="ECO:0000313" key="5">
    <source>
        <dbReference type="Proteomes" id="UP000265040"/>
    </source>
</evidence>
<evidence type="ECO:0000313" key="4">
    <source>
        <dbReference type="Ensembl" id="ENSATEP00000013484.2"/>
    </source>
</evidence>
<feature type="compositionally biased region" description="Polar residues" evidence="2">
    <location>
        <begin position="648"/>
        <end position="670"/>
    </location>
</feature>
<evidence type="ECO:0000256" key="1">
    <source>
        <dbReference type="PROSITE-ProRule" id="PRU01023"/>
    </source>
</evidence>
<dbReference type="InterPro" id="IPR049561">
    <property type="entry name" value="NSUN5_7_fdxn-like"/>
</dbReference>
<feature type="region of interest" description="Disordered" evidence="2">
    <location>
        <begin position="648"/>
        <end position="673"/>
    </location>
</feature>
<name>A0A3Q1I1E6_ANATE</name>
<dbReference type="PROSITE" id="PS51686">
    <property type="entry name" value="SAM_MT_RSMB_NOP"/>
    <property type="match status" value="1"/>
</dbReference>
<reference evidence="4" key="1">
    <citation type="submission" date="2021-04" db="EMBL/GenBank/DDBJ databases">
        <authorList>
            <consortium name="Wellcome Sanger Institute Data Sharing"/>
        </authorList>
    </citation>
    <scope>NUCLEOTIDE SEQUENCE [LARGE SCALE GENOMIC DNA]</scope>
</reference>
<dbReference type="GeneTree" id="ENSGT00940000157352"/>
<comment type="similarity">
    <text evidence="1">Belongs to the class I-like SAM-binding methyltransferase superfamily. RsmB/NOP family.</text>
</comment>
<dbReference type="InterPro" id="IPR042620">
    <property type="entry name" value="NSUN7"/>
</dbReference>
<dbReference type="OrthoDB" id="6817893at2759"/>
<dbReference type="PANTHER" id="PTHR14663:SF2">
    <property type="entry name" value="METHYLTRANSFERASE NSUN7-RELATED"/>
    <property type="match status" value="1"/>
</dbReference>
<reference evidence="4" key="3">
    <citation type="submission" date="2025-09" db="UniProtKB">
        <authorList>
            <consortium name="Ensembl"/>
        </authorList>
    </citation>
    <scope>IDENTIFICATION</scope>
</reference>